<dbReference type="SUPFAM" id="SSF50715">
    <property type="entry name" value="Ribosomal protein L25-like"/>
    <property type="match status" value="1"/>
</dbReference>
<evidence type="ECO:0000313" key="13">
    <source>
        <dbReference type="EMBL" id="HEW63534.1"/>
    </source>
</evidence>
<dbReference type="GO" id="GO:0004818">
    <property type="term" value="F:glutamate-tRNA ligase activity"/>
    <property type="evidence" value="ECO:0007669"/>
    <property type="project" value="UniProtKB-UniRule"/>
</dbReference>
<keyword evidence="3 10" id="KW-0963">Cytoplasm</keyword>
<dbReference type="InterPro" id="IPR000924">
    <property type="entry name" value="Glu/Gln-tRNA-synth"/>
</dbReference>
<dbReference type="Gene3D" id="3.40.50.620">
    <property type="entry name" value="HUPs"/>
    <property type="match status" value="1"/>
</dbReference>
<dbReference type="SUPFAM" id="SSF52374">
    <property type="entry name" value="Nucleotidylyl transferase"/>
    <property type="match status" value="1"/>
</dbReference>
<feature type="short sequence motif" description="'HIGH' region" evidence="10">
    <location>
        <begin position="108"/>
        <end position="118"/>
    </location>
</feature>
<dbReference type="Proteomes" id="UP000886076">
    <property type="component" value="Unassembled WGS sequence"/>
</dbReference>
<keyword evidence="7 10" id="KW-0648">Protein biosynthesis</keyword>
<dbReference type="PANTHER" id="PTHR43097:SF5">
    <property type="entry name" value="GLUTAMATE--TRNA LIGASE"/>
    <property type="match status" value="1"/>
</dbReference>
<keyword evidence="8 10" id="KW-0030">Aminoacyl-tRNA synthetase</keyword>
<dbReference type="GO" id="GO:0005524">
    <property type="term" value="F:ATP binding"/>
    <property type="evidence" value="ECO:0007669"/>
    <property type="project" value="UniProtKB-UniRule"/>
</dbReference>
<dbReference type="Gene3D" id="2.40.240.10">
    <property type="entry name" value="Ribosomal Protein L25, Chain P"/>
    <property type="match status" value="1"/>
</dbReference>
<evidence type="ECO:0000256" key="10">
    <source>
        <dbReference type="HAMAP-Rule" id="MF_02076"/>
    </source>
</evidence>
<dbReference type="InterPro" id="IPR020059">
    <property type="entry name" value="Glu/Gln-tRNA-synth_Ib_codon-bd"/>
</dbReference>
<dbReference type="AlphaFoldDB" id="A0A2J6N401"/>
<evidence type="ECO:0000313" key="14">
    <source>
        <dbReference type="EMBL" id="PMB76062.1"/>
    </source>
</evidence>
<reference evidence="14 15" key="1">
    <citation type="submission" date="2018-01" db="EMBL/GenBank/DDBJ databases">
        <title>Metagenomic assembled genomes from two thermal pools in the Uzon Caldera, Kamchatka, Russia.</title>
        <authorList>
            <person name="Wilkins L."/>
            <person name="Ettinger C."/>
        </authorList>
    </citation>
    <scope>NUCLEOTIDE SEQUENCE [LARGE SCALE GENOMIC DNA]</scope>
    <source>
        <strain evidence="14">ZAV-06</strain>
    </source>
</reference>
<dbReference type="PRINTS" id="PR00987">
    <property type="entry name" value="TRNASYNTHGLU"/>
</dbReference>
<evidence type="ECO:0000256" key="3">
    <source>
        <dbReference type="ARBA" id="ARBA00022490"/>
    </source>
</evidence>
<evidence type="ECO:0000256" key="7">
    <source>
        <dbReference type="ARBA" id="ARBA00022917"/>
    </source>
</evidence>
<dbReference type="Proteomes" id="UP000237153">
    <property type="component" value="Unassembled WGS sequence"/>
</dbReference>
<evidence type="ECO:0000259" key="12">
    <source>
        <dbReference type="Pfam" id="PF03950"/>
    </source>
</evidence>
<dbReference type="InterPro" id="IPR014729">
    <property type="entry name" value="Rossmann-like_a/b/a_fold"/>
</dbReference>
<dbReference type="InterPro" id="IPR020058">
    <property type="entry name" value="Glu/Gln-tRNA-synth_Ib_cat-dom"/>
</dbReference>
<proteinExistence type="inferred from homology"/>
<evidence type="ECO:0000256" key="1">
    <source>
        <dbReference type="ARBA" id="ARBA00004496"/>
    </source>
</evidence>
<dbReference type="GO" id="GO:0005829">
    <property type="term" value="C:cytosol"/>
    <property type="evidence" value="ECO:0007669"/>
    <property type="project" value="TreeGrafter"/>
</dbReference>
<keyword evidence="6 10" id="KW-0067">ATP-binding</keyword>
<dbReference type="EC" id="6.1.1.17" evidence="10"/>
<feature type="domain" description="Glutamyl/glutaminyl-tRNA synthetase class Ib anti-codon binding" evidence="12">
    <location>
        <begin position="415"/>
        <end position="493"/>
    </location>
</feature>
<gene>
    <name evidence="10" type="primary">gltX</name>
    <name evidence="14" type="ORF">C0188_00105</name>
    <name evidence="13" type="ORF">ENO39_00525</name>
</gene>
<evidence type="ECO:0000313" key="15">
    <source>
        <dbReference type="Proteomes" id="UP000237153"/>
    </source>
</evidence>
<dbReference type="InterPro" id="IPR011035">
    <property type="entry name" value="Ribosomal_bL25/Gln-tRNA_synth"/>
</dbReference>
<sequence>MDEEIDKLIQKHVLINAIKHNGKAEVGAVVSKIVAEKPELKSSIKEIIESVKKKVEEINSKSIDEQKKILEKEFPEVSLTEEKKKEEKVLPPLPNAELYEKIITRFAPNPDFVIHLGNARPAILSHEYARMYKGKMILRFEDTDPRTKTPMIEAYSLIREDLKWLGIRWDEEYIQSLRIPIYYQIAKELILKGGAYVDESTKQEYEEIVSAGQVHPNRNKSPEDNLELFEKMLSGYYKEGEAVLRVKTDLKYTDKSLIDWVAFRIIDTEKTPHPIVGSKYIVWPTYNFAAGVDDHLMGVTHVIRGKEHKQNTIKQSHLYQYMGWKQPETIHLGRLKLEDFIMSKSQIKRILKESRGLYSGPDDPRFGTIMGLRERGILPEAIRNLILTVGAKSSDASISYVNLASENRKIIDPIAYRIMFVIEPVYLKIDNLKEGCLRTTISYHPDNKSLGSREYEVCNGDIISISRDDYESINNSGTKSLRLMELANFEISGERLVFKSKSVDIARKEKLSIIQWVKKKNSTIASLLIPSKEELKVKYGDIEKVEILESLSGKTIQLIRVGFARVKRVSPSVELVFSHE</sequence>
<name>A0A2J6N401_9CREN</name>
<evidence type="ECO:0000259" key="11">
    <source>
        <dbReference type="Pfam" id="PF00749"/>
    </source>
</evidence>
<comment type="function">
    <text evidence="10">Catalyzes the attachment of glutamate to tRNA(Glu) in a two-step reaction: glutamate is first activated by ATP to form Glu-AMP and then transferred to the acceptor end of tRNA(Glu).</text>
</comment>
<dbReference type="EMBL" id="PNIM01000001">
    <property type="protein sequence ID" value="PMB76062.1"/>
    <property type="molecule type" value="Genomic_DNA"/>
</dbReference>
<dbReference type="InterPro" id="IPR050132">
    <property type="entry name" value="Gln/Glu-tRNA_Ligase"/>
</dbReference>
<protein>
    <recommendedName>
        <fullName evidence="10">Glutamate--tRNA ligase</fullName>
        <ecNumber evidence="10">6.1.1.17</ecNumber>
    </recommendedName>
    <alternativeName>
        <fullName evidence="10">Glutamyl-tRNA synthetase</fullName>
        <shortName evidence="10">GluRS</shortName>
    </alternativeName>
</protein>
<dbReference type="GO" id="GO:0043604">
    <property type="term" value="P:amide biosynthetic process"/>
    <property type="evidence" value="ECO:0007669"/>
    <property type="project" value="TreeGrafter"/>
</dbReference>
<evidence type="ECO:0000256" key="5">
    <source>
        <dbReference type="ARBA" id="ARBA00022741"/>
    </source>
</evidence>
<dbReference type="InterPro" id="IPR004526">
    <property type="entry name" value="Glu-tRNA-synth_arc/euk"/>
</dbReference>
<dbReference type="NCBIfam" id="NF003169">
    <property type="entry name" value="PRK04156.1"/>
    <property type="match status" value="1"/>
</dbReference>
<dbReference type="InterPro" id="IPR020056">
    <property type="entry name" value="Rbsml_bL25/Gln-tRNA_synth_N"/>
</dbReference>
<feature type="domain" description="Glutamyl/glutaminyl-tRNA synthetase class Ib catalytic" evidence="11">
    <location>
        <begin position="101"/>
        <end position="411"/>
    </location>
</feature>
<evidence type="ECO:0000256" key="9">
    <source>
        <dbReference type="ARBA" id="ARBA00048351"/>
    </source>
</evidence>
<dbReference type="EMBL" id="DSFH01000014">
    <property type="protein sequence ID" value="HEW63534.1"/>
    <property type="molecule type" value="Genomic_DNA"/>
</dbReference>
<comment type="caution">
    <text evidence="14">The sequence shown here is derived from an EMBL/GenBank/DDBJ whole genome shotgun (WGS) entry which is preliminary data.</text>
</comment>
<reference evidence="13" key="2">
    <citation type="journal article" date="2020" name="mSystems">
        <title>Genome- and Community-Level Interaction Insights into Carbon Utilization and Element Cycling Functions of Hydrothermarchaeota in Hydrothermal Sediment.</title>
        <authorList>
            <person name="Zhou Z."/>
            <person name="Liu Y."/>
            <person name="Xu W."/>
            <person name="Pan J."/>
            <person name="Luo Z.H."/>
            <person name="Li M."/>
        </authorList>
    </citation>
    <scope>NUCLEOTIDE SEQUENCE [LARGE SCALE GENOMIC DNA]</scope>
    <source>
        <strain evidence="13">SpSt-1261</strain>
    </source>
</reference>
<keyword evidence="5 10" id="KW-0547">Nucleotide-binding</keyword>
<dbReference type="RefSeq" id="WP_272984811.1">
    <property type="nucleotide sequence ID" value="NZ_DSFH01000014.1"/>
</dbReference>
<comment type="subcellular location">
    <subcellularLocation>
        <location evidence="1 10">Cytoplasm</location>
    </subcellularLocation>
</comment>
<comment type="catalytic activity">
    <reaction evidence="9 10">
        <text>tRNA(Glu) + L-glutamate + ATP = L-glutamyl-tRNA(Glu) + AMP + diphosphate</text>
        <dbReference type="Rhea" id="RHEA:23540"/>
        <dbReference type="Rhea" id="RHEA-COMP:9663"/>
        <dbReference type="Rhea" id="RHEA-COMP:9680"/>
        <dbReference type="ChEBI" id="CHEBI:29985"/>
        <dbReference type="ChEBI" id="CHEBI:30616"/>
        <dbReference type="ChEBI" id="CHEBI:33019"/>
        <dbReference type="ChEBI" id="CHEBI:78442"/>
        <dbReference type="ChEBI" id="CHEBI:78520"/>
        <dbReference type="ChEBI" id="CHEBI:456215"/>
        <dbReference type="EC" id="6.1.1.17"/>
    </reaction>
</comment>
<dbReference type="HAMAP" id="MF_02076">
    <property type="entry name" value="Glu_tRNA_synth_type2"/>
    <property type="match status" value="1"/>
</dbReference>
<dbReference type="Pfam" id="PF03950">
    <property type="entry name" value="tRNA-synt_1c_C"/>
    <property type="match status" value="1"/>
</dbReference>
<dbReference type="Pfam" id="PF00749">
    <property type="entry name" value="tRNA-synt_1c"/>
    <property type="match status" value="1"/>
</dbReference>
<evidence type="ECO:0000256" key="6">
    <source>
        <dbReference type="ARBA" id="ARBA00022840"/>
    </source>
</evidence>
<dbReference type="PANTHER" id="PTHR43097">
    <property type="entry name" value="GLUTAMINE-TRNA LIGASE"/>
    <property type="match status" value="1"/>
</dbReference>
<dbReference type="NCBIfam" id="TIGR00463">
    <property type="entry name" value="gltX_arch"/>
    <property type="match status" value="1"/>
</dbReference>
<comment type="similarity">
    <text evidence="2 10">Belongs to the class-I aminoacyl-tRNA synthetase family. Glutamate--tRNA ligase type 2 subfamily.</text>
</comment>
<evidence type="ECO:0000256" key="2">
    <source>
        <dbReference type="ARBA" id="ARBA00008927"/>
    </source>
</evidence>
<evidence type="ECO:0000256" key="8">
    <source>
        <dbReference type="ARBA" id="ARBA00023146"/>
    </source>
</evidence>
<organism evidence="14 15">
    <name type="scientific">Fervidicoccus fontis</name>
    <dbReference type="NCBI Taxonomy" id="683846"/>
    <lineage>
        <taxon>Archaea</taxon>
        <taxon>Thermoproteota</taxon>
        <taxon>Thermoprotei</taxon>
        <taxon>Fervidicoccales</taxon>
        <taxon>Fervidicoccaceae</taxon>
        <taxon>Fervidicoccus</taxon>
    </lineage>
</organism>
<accession>A0A2J6N401</accession>
<dbReference type="GO" id="GO:0006424">
    <property type="term" value="P:glutamyl-tRNA aminoacylation"/>
    <property type="evidence" value="ECO:0007669"/>
    <property type="project" value="UniProtKB-UniRule"/>
</dbReference>
<evidence type="ECO:0000256" key="4">
    <source>
        <dbReference type="ARBA" id="ARBA00022598"/>
    </source>
</evidence>
<keyword evidence="4 10" id="KW-0436">Ligase</keyword>